<dbReference type="GO" id="GO:0010165">
    <property type="term" value="P:response to X-ray"/>
    <property type="evidence" value="ECO:0000318"/>
    <property type="project" value="GO_Central"/>
</dbReference>
<keyword evidence="5" id="KW-0539">Nucleus</keyword>
<feature type="compositionally biased region" description="Acidic residues" evidence="7">
    <location>
        <begin position="227"/>
        <end position="239"/>
    </location>
</feature>
<dbReference type="InterPro" id="IPR038051">
    <property type="entry name" value="XRCC4-like_N_sf"/>
</dbReference>
<keyword evidence="11" id="KW-1185">Reference proteome</keyword>
<gene>
    <name evidence="10" type="ORF">KFL_000260580</name>
</gene>
<dbReference type="Proteomes" id="UP000054558">
    <property type="component" value="Unassembled WGS sequence"/>
</dbReference>
<dbReference type="AlphaFoldDB" id="A0A1Y1HQH5"/>
<dbReference type="PANTHER" id="PTHR28559">
    <property type="entry name" value="DNA REPAIR PROTEIN XRCC4"/>
    <property type="match status" value="1"/>
</dbReference>
<evidence type="ECO:0000256" key="1">
    <source>
        <dbReference type="ARBA" id="ARBA00004123"/>
    </source>
</evidence>
<evidence type="ECO:0000256" key="7">
    <source>
        <dbReference type="SAM" id="MobiDB-lite"/>
    </source>
</evidence>
<keyword evidence="4" id="KW-0234">DNA repair</keyword>
<dbReference type="InterPro" id="IPR009089">
    <property type="entry name" value="XRCC4_N_sf"/>
</dbReference>
<evidence type="ECO:0000313" key="10">
    <source>
        <dbReference type="EMBL" id="GAQ79241.1"/>
    </source>
</evidence>
<keyword evidence="2" id="KW-0227">DNA damage</keyword>
<dbReference type="SUPFAM" id="SSF58022">
    <property type="entry name" value="XRCC4, C-terminal oligomerization domain"/>
    <property type="match status" value="1"/>
</dbReference>
<accession>A0A1Y1HQH5</accession>
<evidence type="ECO:0000259" key="9">
    <source>
        <dbReference type="Pfam" id="PF21924"/>
    </source>
</evidence>
<dbReference type="Pfam" id="PF06632">
    <property type="entry name" value="XRCC4"/>
    <property type="match status" value="1"/>
</dbReference>
<dbReference type="Gene3D" id="1.20.5.370">
    <property type="match status" value="1"/>
</dbReference>
<reference evidence="10 11" key="1">
    <citation type="journal article" date="2014" name="Nat. Commun.">
        <title>Klebsormidium flaccidum genome reveals primary factors for plant terrestrial adaptation.</title>
        <authorList>
            <person name="Hori K."/>
            <person name="Maruyama F."/>
            <person name="Fujisawa T."/>
            <person name="Togashi T."/>
            <person name="Yamamoto N."/>
            <person name="Seo M."/>
            <person name="Sato S."/>
            <person name="Yamada T."/>
            <person name="Mori H."/>
            <person name="Tajima N."/>
            <person name="Moriyama T."/>
            <person name="Ikeuchi M."/>
            <person name="Watanabe M."/>
            <person name="Wada H."/>
            <person name="Kobayashi K."/>
            <person name="Saito M."/>
            <person name="Masuda T."/>
            <person name="Sasaki-Sekimoto Y."/>
            <person name="Mashiguchi K."/>
            <person name="Awai K."/>
            <person name="Shimojima M."/>
            <person name="Masuda S."/>
            <person name="Iwai M."/>
            <person name="Nobusawa T."/>
            <person name="Narise T."/>
            <person name="Kondo S."/>
            <person name="Saito H."/>
            <person name="Sato R."/>
            <person name="Murakawa M."/>
            <person name="Ihara Y."/>
            <person name="Oshima-Yamada Y."/>
            <person name="Ohtaka K."/>
            <person name="Satoh M."/>
            <person name="Sonobe K."/>
            <person name="Ishii M."/>
            <person name="Ohtani R."/>
            <person name="Kanamori-Sato M."/>
            <person name="Honoki R."/>
            <person name="Miyazaki D."/>
            <person name="Mochizuki H."/>
            <person name="Umetsu J."/>
            <person name="Higashi K."/>
            <person name="Shibata D."/>
            <person name="Kamiya Y."/>
            <person name="Sato N."/>
            <person name="Nakamura Y."/>
            <person name="Tabata S."/>
            <person name="Ida S."/>
            <person name="Kurokawa K."/>
            <person name="Ohta H."/>
        </authorList>
    </citation>
    <scope>NUCLEOTIDE SEQUENCE [LARGE SCALE GENOMIC DNA]</scope>
    <source>
        <strain evidence="10 11">NIES-2285</strain>
    </source>
</reference>
<keyword evidence="3" id="KW-0233">DNA recombination</keyword>
<dbReference type="OMA" id="FIKGTWF"/>
<proteinExistence type="inferred from homology"/>
<dbReference type="GO" id="GO:0003677">
    <property type="term" value="F:DNA binding"/>
    <property type="evidence" value="ECO:0007669"/>
    <property type="project" value="InterPro"/>
</dbReference>
<name>A0A1Y1HQH5_KLENI</name>
<sequence>MATAAVTTCARLTVDERVWYVLGEWSKTHFTIRVSDGAQAWEGQVSADEVEKRANRWDWTPLKYVDAAVEHLREQQEEAKASYQVTEKDARTLQLAWEMKQAGEEGVPLRGLVNLEKTDDPGAVLRLMMDYMHRKRAQLEMELSRKTRAFRNMKEEADKCANQARGFAEEKAHLESDLYQKFAAVLNAKKAKIRELKSQLGDGRPLAIMPAADESDEGEATGNEASGGEDDLEEEEEERNQDRGGSGGRSEEDRGERTEVEGMDRDGGATVMEEDVKPSVNGRGQNGRQADKDEEKGKGRESKEESIERQDDRKPQGNVGSALLGGGSTYTSGPRKRRR</sequence>
<dbReference type="GO" id="GO:0006310">
    <property type="term" value="P:DNA recombination"/>
    <property type="evidence" value="ECO:0007669"/>
    <property type="project" value="UniProtKB-KW"/>
</dbReference>
<dbReference type="EMBL" id="DF236975">
    <property type="protein sequence ID" value="GAQ79241.1"/>
    <property type="molecule type" value="Genomic_DNA"/>
</dbReference>
<dbReference type="Gene3D" id="2.170.210.10">
    <property type="entry name" value="DNA double-strand break repair and VJ recombination XRCC4, N-terminal"/>
    <property type="match status" value="1"/>
</dbReference>
<dbReference type="PANTHER" id="PTHR28559:SF1">
    <property type="entry name" value="DNA REPAIR PROTEIN XRCC4"/>
    <property type="match status" value="1"/>
</dbReference>
<evidence type="ECO:0000256" key="6">
    <source>
        <dbReference type="ARBA" id="ARBA00025728"/>
    </source>
</evidence>
<dbReference type="GO" id="GO:0006303">
    <property type="term" value="P:double-strand break repair via nonhomologous end joining"/>
    <property type="evidence" value="ECO:0000318"/>
    <property type="project" value="GO_Central"/>
</dbReference>
<dbReference type="InterPro" id="IPR053962">
    <property type="entry name" value="XRCC4_CC"/>
</dbReference>
<feature type="region of interest" description="Disordered" evidence="7">
    <location>
        <begin position="212"/>
        <end position="339"/>
    </location>
</feature>
<organism evidence="10 11">
    <name type="scientific">Klebsormidium nitens</name>
    <name type="common">Green alga</name>
    <name type="synonym">Ulothrix nitens</name>
    <dbReference type="NCBI Taxonomy" id="105231"/>
    <lineage>
        <taxon>Eukaryota</taxon>
        <taxon>Viridiplantae</taxon>
        <taxon>Streptophyta</taxon>
        <taxon>Klebsormidiophyceae</taxon>
        <taxon>Klebsormidiales</taxon>
        <taxon>Klebsormidiaceae</taxon>
        <taxon>Klebsormidium</taxon>
    </lineage>
</organism>
<dbReference type="OrthoDB" id="8064436at2759"/>
<feature type="domain" description="XRCC4 coiled-coil" evidence="9">
    <location>
        <begin position="121"/>
        <end position="196"/>
    </location>
</feature>
<dbReference type="InterPro" id="IPR010585">
    <property type="entry name" value="DNA_repair_prot_XRCC4"/>
</dbReference>
<evidence type="ECO:0000259" key="8">
    <source>
        <dbReference type="Pfam" id="PF06632"/>
    </source>
</evidence>
<evidence type="ECO:0000313" key="11">
    <source>
        <dbReference type="Proteomes" id="UP000054558"/>
    </source>
</evidence>
<evidence type="ECO:0000256" key="4">
    <source>
        <dbReference type="ARBA" id="ARBA00023204"/>
    </source>
</evidence>
<dbReference type="SUPFAM" id="SSF50809">
    <property type="entry name" value="XRCC4, N-terminal domain"/>
    <property type="match status" value="1"/>
</dbReference>
<dbReference type="InterPro" id="IPR053961">
    <property type="entry name" value="XRCC4_N"/>
</dbReference>
<dbReference type="STRING" id="105231.A0A1Y1HQH5"/>
<dbReference type="InterPro" id="IPR014751">
    <property type="entry name" value="XRCC4-like_C"/>
</dbReference>
<comment type="subcellular location">
    <subcellularLocation>
        <location evidence="1">Nucleus</location>
    </subcellularLocation>
</comment>
<dbReference type="GO" id="GO:0032807">
    <property type="term" value="C:DNA ligase IV complex"/>
    <property type="evidence" value="ECO:0000318"/>
    <property type="project" value="GO_Central"/>
</dbReference>
<evidence type="ECO:0000256" key="2">
    <source>
        <dbReference type="ARBA" id="ARBA00022763"/>
    </source>
</evidence>
<comment type="similarity">
    <text evidence="6">Belongs to the XRCC4-XLF family. XRCC4 subfamily.</text>
</comment>
<dbReference type="Pfam" id="PF21924">
    <property type="entry name" value="XRCC4_CC"/>
    <property type="match status" value="1"/>
</dbReference>
<evidence type="ECO:0000256" key="3">
    <source>
        <dbReference type="ARBA" id="ARBA00023172"/>
    </source>
</evidence>
<protein>
    <submittedName>
        <fullName evidence="10">DNA-repair protein XRCC4</fullName>
    </submittedName>
</protein>
<feature type="compositionally biased region" description="Basic and acidic residues" evidence="7">
    <location>
        <begin position="249"/>
        <end position="267"/>
    </location>
</feature>
<dbReference type="GO" id="GO:0005958">
    <property type="term" value="C:DNA-dependent protein kinase-DNA ligase 4 complex"/>
    <property type="evidence" value="ECO:0000318"/>
    <property type="project" value="GO_Central"/>
</dbReference>
<feature type="compositionally biased region" description="Basic and acidic residues" evidence="7">
    <location>
        <begin position="289"/>
        <end position="315"/>
    </location>
</feature>
<feature type="domain" description="XRCC4 N-terminal" evidence="8">
    <location>
        <begin position="20"/>
        <end position="102"/>
    </location>
</feature>
<evidence type="ECO:0000256" key="5">
    <source>
        <dbReference type="ARBA" id="ARBA00023242"/>
    </source>
</evidence>